<reference evidence="1" key="1">
    <citation type="submission" date="2015-12" db="EMBL/GenBank/DDBJ databases">
        <title>Update maize B73 reference genome by single molecule sequencing technologies.</title>
        <authorList>
            <consortium name="Maize Genome Sequencing Project"/>
            <person name="Ware D."/>
        </authorList>
    </citation>
    <scope>NUCLEOTIDE SEQUENCE [LARGE SCALE GENOMIC DNA]</scope>
    <source>
        <tissue evidence="1">Seedling</tissue>
    </source>
</reference>
<name>A0A1D6JJM8_MAIZE</name>
<organism evidence="1">
    <name type="scientific">Zea mays</name>
    <name type="common">Maize</name>
    <dbReference type="NCBI Taxonomy" id="4577"/>
    <lineage>
        <taxon>Eukaryota</taxon>
        <taxon>Viridiplantae</taxon>
        <taxon>Streptophyta</taxon>
        <taxon>Embryophyta</taxon>
        <taxon>Tracheophyta</taxon>
        <taxon>Spermatophyta</taxon>
        <taxon>Magnoliopsida</taxon>
        <taxon>Liliopsida</taxon>
        <taxon>Poales</taxon>
        <taxon>Poaceae</taxon>
        <taxon>PACMAD clade</taxon>
        <taxon>Panicoideae</taxon>
        <taxon>Andropogonodae</taxon>
        <taxon>Andropogoneae</taxon>
        <taxon>Tripsacinae</taxon>
        <taxon>Zea</taxon>
    </lineage>
</organism>
<protein>
    <submittedName>
        <fullName evidence="1">50S ribosomal protein L35</fullName>
    </submittedName>
</protein>
<dbReference type="GO" id="GO:0005840">
    <property type="term" value="C:ribosome"/>
    <property type="evidence" value="ECO:0007669"/>
    <property type="project" value="UniProtKB-KW"/>
</dbReference>
<keyword evidence="1" id="KW-0689">Ribosomal protein</keyword>
<proteinExistence type="predicted"/>
<keyword evidence="1" id="KW-0687">Ribonucleoprotein</keyword>
<sequence>MEKCHRTQDEDDSKNPPMSGNTIACQPYAIHAYIMSISHCVMYANTNARQPSCPSCW</sequence>
<dbReference type="AlphaFoldDB" id="A0A1D6JJM8"/>
<accession>A0A1D6JJM8</accession>
<gene>
    <name evidence="1" type="ORF">ZEAMMB73_Zm00001d027271</name>
</gene>
<evidence type="ECO:0000313" key="1">
    <source>
        <dbReference type="EMBL" id="ONL92505.1"/>
    </source>
</evidence>
<dbReference type="EMBL" id="CM007647">
    <property type="protein sequence ID" value="ONL92505.1"/>
    <property type="molecule type" value="Genomic_DNA"/>
</dbReference>